<keyword evidence="4" id="KW-0804">Transcription</keyword>
<dbReference type="RefSeq" id="WP_090672904.1">
    <property type="nucleotide sequence ID" value="NZ_FMTT01000019.1"/>
</dbReference>
<dbReference type="AlphaFoldDB" id="A0A1G4RVE1"/>
<evidence type="ECO:0000256" key="3">
    <source>
        <dbReference type="ARBA" id="ARBA00023125"/>
    </source>
</evidence>
<dbReference type="InterPro" id="IPR058245">
    <property type="entry name" value="NreC/VraR/RcsB-like_REC"/>
</dbReference>
<dbReference type="SUPFAM" id="SSF52172">
    <property type="entry name" value="CheY-like"/>
    <property type="match status" value="1"/>
</dbReference>
<name>A0A1G4RVE1_9BACL</name>
<keyword evidence="9" id="KW-1185">Reference proteome</keyword>
<dbReference type="InterPro" id="IPR000792">
    <property type="entry name" value="Tscrpt_reg_LuxR_C"/>
</dbReference>
<reference evidence="9" key="1">
    <citation type="submission" date="2016-10" db="EMBL/GenBank/DDBJ databases">
        <authorList>
            <person name="Varghese N."/>
            <person name="Submissions S."/>
        </authorList>
    </citation>
    <scope>NUCLEOTIDE SEQUENCE [LARGE SCALE GENOMIC DNA]</scope>
    <source>
        <strain evidence="9">CGMCC 1.8946</strain>
    </source>
</reference>
<evidence type="ECO:0000259" key="6">
    <source>
        <dbReference type="PROSITE" id="PS50043"/>
    </source>
</evidence>
<protein>
    <submittedName>
        <fullName evidence="8">Two component transcriptional regulator, LuxR family</fullName>
    </submittedName>
</protein>
<dbReference type="InterPro" id="IPR039420">
    <property type="entry name" value="WalR-like"/>
</dbReference>
<feature type="domain" description="Response regulatory" evidence="7">
    <location>
        <begin position="5"/>
        <end position="121"/>
    </location>
</feature>
<dbReference type="InterPro" id="IPR001789">
    <property type="entry name" value="Sig_transdc_resp-reg_receiver"/>
</dbReference>
<dbReference type="Pfam" id="PF00072">
    <property type="entry name" value="Response_reg"/>
    <property type="match status" value="1"/>
</dbReference>
<evidence type="ECO:0000256" key="2">
    <source>
        <dbReference type="ARBA" id="ARBA00023015"/>
    </source>
</evidence>
<keyword evidence="2" id="KW-0805">Transcription regulation</keyword>
<dbReference type="InterPro" id="IPR011006">
    <property type="entry name" value="CheY-like_superfamily"/>
</dbReference>
<dbReference type="CDD" id="cd17535">
    <property type="entry name" value="REC_NarL-like"/>
    <property type="match status" value="1"/>
</dbReference>
<dbReference type="CDD" id="cd06170">
    <property type="entry name" value="LuxR_C_like"/>
    <property type="match status" value="1"/>
</dbReference>
<dbReference type="Pfam" id="PF00196">
    <property type="entry name" value="GerE"/>
    <property type="match status" value="1"/>
</dbReference>
<sequence>MRPIRIVIADDQALMRDGLQTILELQPDMEVTGTAEDGLQALDIVRESKPDIVLLDIQMPVMDGIECTRRIKEASPDTVILLLSIFLEDKYILEGFAQGASGYLLKDMEAKRLIESIRDAACGRLMMPATIAAKLAANLSRLSAAAELEGCAVRLVQKEARLTERETEIARLMVQGLTNKQIAKTLYMHEGTVRNYVSVIYGKIGVNDRAKALLVLTMNNHCNRTHDRGE</sequence>
<evidence type="ECO:0000313" key="9">
    <source>
        <dbReference type="Proteomes" id="UP000198601"/>
    </source>
</evidence>
<keyword evidence="3" id="KW-0238">DNA-binding</keyword>
<dbReference type="GO" id="GO:0000160">
    <property type="term" value="P:phosphorelay signal transduction system"/>
    <property type="evidence" value="ECO:0007669"/>
    <property type="project" value="InterPro"/>
</dbReference>
<dbReference type="InterPro" id="IPR016032">
    <property type="entry name" value="Sig_transdc_resp-reg_C-effctor"/>
</dbReference>
<evidence type="ECO:0000256" key="5">
    <source>
        <dbReference type="PROSITE-ProRule" id="PRU00169"/>
    </source>
</evidence>
<dbReference type="SMART" id="SM00448">
    <property type="entry name" value="REC"/>
    <property type="match status" value="1"/>
</dbReference>
<organism evidence="8 9">
    <name type="scientific">Paenibacillus tianmuensis</name>
    <dbReference type="NCBI Taxonomy" id="624147"/>
    <lineage>
        <taxon>Bacteria</taxon>
        <taxon>Bacillati</taxon>
        <taxon>Bacillota</taxon>
        <taxon>Bacilli</taxon>
        <taxon>Bacillales</taxon>
        <taxon>Paenibacillaceae</taxon>
        <taxon>Paenibacillus</taxon>
    </lineage>
</organism>
<dbReference type="PANTHER" id="PTHR43214">
    <property type="entry name" value="TWO-COMPONENT RESPONSE REGULATOR"/>
    <property type="match status" value="1"/>
</dbReference>
<dbReference type="PROSITE" id="PS50043">
    <property type="entry name" value="HTH_LUXR_2"/>
    <property type="match status" value="1"/>
</dbReference>
<dbReference type="Gene3D" id="3.40.50.2300">
    <property type="match status" value="1"/>
</dbReference>
<evidence type="ECO:0000259" key="7">
    <source>
        <dbReference type="PROSITE" id="PS50110"/>
    </source>
</evidence>
<dbReference type="SMART" id="SM00421">
    <property type="entry name" value="HTH_LUXR"/>
    <property type="match status" value="1"/>
</dbReference>
<feature type="domain" description="HTH luxR-type" evidence="6">
    <location>
        <begin position="155"/>
        <end position="220"/>
    </location>
</feature>
<dbReference type="PRINTS" id="PR00038">
    <property type="entry name" value="HTHLUXR"/>
</dbReference>
<feature type="modified residue" description="4-aspartylphosphate" evidence="5">
    <location>
        <position position="56"/>
    </location>
</feature>
<dbReference type="SUPFAM" id="SSF46894">
    <property type="entry name" value="C-terminal effector domain of the bipartite response regulators"/>
    <property type="match status" value="1"/>
</dbReference>
<dbReference type="GO" id="GO:0006355">
    <property type="term" value="P:regulation of DNA-templated transcription"/>
    <property type="evidence" value="ECO:0007669"/>
    <property type="project" value="InterPro"/>
</dbReference>
<evidence type="ECO:0000256" key="4">
    <source>
        <dbReference type="ARBA" id="ARBA00023163"/>
    </source>
</evidence>
<dbReference type="STRING" id="624147.SAMN04487970_101996"/>
<dbReference type="PANTHER" id="PTHR43214:SF43">
    <property type="entry name" value="TWO-COMPONENT RESPONSE REGULATOR"/>
    <property type="match status" value="1"/>
</dbReference>
<gene>
    <name evidence="8" type="ORF">SAMN04487970_101996</name>
</gene>
<dbReference type="EMBL" id="FMTT01000019">
    <property type="protein sequence ID" value="SCW60691.1"/>
    <property type="molecule type" value="Genomic_DNA"/>
</dbReference>
<keyword evidence="1 5" id="KW-0597">Phosphoprotein</keyword>
<accession>A0A1G4RVE1</accession>
<proteinExistence type="predicted"/>
<dbReference type="Proteomes" id="UP000198601">
    <property type="component" value="Unassembled WGS sequence"/>
</dbReference>
<dbReference type="PROSITE" id="PS50110">
    <property type="entry name" value="RESPONSE_REGULATORY"/>
    <property type="match status" value="1"/>
</dbReference>
<evidence type="ECO:0000256" key="1">
    <source>
        <dbReference type="ARBA" id="ARBA00022553"/>
    </source>
</evidence>
<evidence type="ECO:0000313" key="8">
    <source>
        <dbReference type="EMBL" id="SCW60691.1"/>
    </source>
</evidence>
<dbReference type="GO" id="GO:0003677">
    <property type="term" value="F:DNA binding"/>
    <property type="evidence" value="ECO:0007669"/>
    <property type="project" value="UniProtKB-KW"/>
</dbReference>
<dbReference type="OrthoDB" id="9780153at2"/>